<dbReference type="AlphaFoldDB" id="A0A2P5CM92"/>
<protein>
    <submittedName>
        <fullName evidence="2">Uncharacterized protein</fullName>
    </submittedName>
</protein>
<sequence length="399" mass="41602">MKKETIRQGILGNLNGSLFKVARVDAKGIRSYGQETDESESVGAVSHQSSTCLLLLTLDSPTVHLSLLSLSSLNSKQDRRGGGDTWVITKHLRSQLDASALNRFCWDEADRITVASRQVTASSQLAGTNDLVAPSNLELEEAVRLVAAECVRLREEESAAPKKVKGSETGPSVGTSPIKGKPAASRAQAKAPAGRRLAVHTKGTESAVPHPDAGGSPAGVPPAFLASRGETMATPGLTKGSAAVISPIPDSCSKSSAASPSGEIADLSGGAPRLKSRLSSPPPVPAKRQCKVGSSDAEEVGVAKRGRVVLSSDSDDPGATLTLIMRKRSGRCSQPRGECEEFRGLLASFGFAQQFALHKLLALTRGVWFALYGSPTFAAAQHVGSAHAARPFLLSSPGK</sequence>
<accession>A0A2P5CM92</accession>
<gene>
    <name evidence="2" type="ORF">PanWU01x14_141180</name>
</gene>
<comment type="caution">
    <text evidence="2">The sequence shown here is derived from an EMBL/GenBank/DDBJ whole genome shotgun (WGS) entry which is preliminary data.</text>
</comment>
<evidence type="ECO:0000313" key="3">
    <source>
        <dbReference type="Proteomes" id="UP000237105"/>
    </source>
</evidence>
<evidence type="ECO:0000256" key="1">
    <source>
        <dbReference type="SAM" id="MobiDB-lite"/>
    </source>
</evidence>
<evidence type="ECO:0000313" key="2">
    <source>
        <dbReference type="EMBL" id="PON62125.1"/>
    </source>
</evidence>
<feature type="compositionally biased region" description="Low complexity" evidence="1">
    <location>
        <begin position="180"/>
        <end position="195"/>
    </location>
</feature>
<proteinExistence type="predicted"/>
<feature type="region of interest" description="Disordered" evidence="1">
    <location>
        <begin position="249"/>
        <end position="297"/>
    </location>
</feature>
<dbReference type="EMBL" id="JXTB01000116">
    <property type="protein sequence ID" value="PON62125.1"/>
    <property type="molecule type" value="Genomic_DNA"/>
</dbReference>
<dbReference type="Proteomes" id="UP000237105">
    <property type="component" value="Unassembled WGS sequence"/>
</dbReference>
<keyword evidence="3" id="KW-1185">Reference proteome</keyword>
<name>A0A2P5CM92_PARAD</name>
<reference evidence="3" key="1">
    <citation type="submission" date="2016-06" db="EMBL/GenBank/DDBJ databases">
        <title>Parallel loss of symbiosis genes in relatives of nitrogen-fixing non-legume Parasponia.</title>
        <authorList>
            <person name="Van Velzen R."/>
            <person name="Holmer R."/>
            <person name="Bu F."/>
            <person name="Rutten L."/>
            <person name="Van Zeijl A."/>
            <person name="Liu W."/>
            <person name="Santuari L."/>
            <person name="Cao Q."/>
            <person name="Sharma T."/>
            <person name="Shen D."/>
            <person name="Roswanjaya Y."/>
            <person name="Wardhani T."/>
            <person name="Kalhor M.S."/>
            <person name="Jansen J."/>
            <person name="Van den Hoogen J."/>
            <person name="Gungor B."/>
            <person name="Hartog M."/>
            <person name="Hontelez J."/>
            <person name="Verver J."/>
            <person name="Yang W.-C."/>
            <person name="Schijlen E."/>
            <person name="Repin R."/>
            <person name="Schilthuizen M."/>
            <person name="Schranz E."/>
            <person name="Heidstra R."/>
            <person name="Miyata K."/>
            <person name="Fedorova E."/>
            <person name="Kohlen W."/>
            <person name="Bisseling T."/>
            <person name="Smit S."/>
            <person name="Geurts R."/>
        </authorList>
    </citation>
    <scope>NUCLEOTIDE SEQUENCE [LARGE SCALE GENOMIC DNA]</scope>
    <source>
        <strain evidence="3">cv. WU1-14</strain>
    </source>
</reference>
<feature type="compositionally biased region" description="Low complexity" evidence="1">
    <location>
        <begin position="251"/>
        <end position="261"/>
    </location>
</feature>
<feature type="region of interest" description="Disordered" evidence="1">
    <location>
        <begin position="156"/>
        <end position="224"/>
    </location>
</feature>
<organism evidence="2 3">
    <name type="scientific">Parasponia andersonii</name>
    <name type="common">Sponia andersonii</name>
    <dbReference type="NCBI Taxonomy" id="3476"/>
    <lineage>
        <taxon>Eukaryota</taxon>
        <taxon>Viridiplantae</taxon>
        <taxon>Streptophyta</taxon>
        <taxon>Embryophyta</taxon>
        <taxon>Tracheophyta</taxon>
        <taxon>Spermatophyta</taxon>
        <taxon>Magnoliopsida</taxon>
        <taxon>eudicotyledons</taxon>
        <taxon>Gunneridae</taxon>
        <taxon>Pentapetalae</taxon>
        <taxon>rosids</taxon>
        <taxon>fabids</taxon>
        <taxon>Rosales</taxon>
        <taxon>Cannabaceae</taxon>
        <taxon>Parasponia</taxon>
    </lineage>
</organism>